<dbReference type="RefSeq" id="WP_149729753.1">
    <property type="nucleotide sequence ID" value="NZ_VUJV01000006.1"/>
</dbReference>
<keyword evidence="2" id="KW-1185">Reference proteome</keyword>
<gene>
    <name evidence="1" type="ORF">F0U44_18090</name>
</gene>
<accession>A0A5B1L8Q4</accession>
<evidence type="ECO:0000313" key="1">
    <source>
        <dbReference type="EMBL" id="KAA1417083.1"/>
    </source>
</evidence>
<dbReference type="Proteomes" id="UP000325003">
    <property type="component" value="Unassembled WGS sequence"/>
</dbReference>
<dbReference type="AlphaFoldDB" id="A0A5B1L8Q4"/>
<proteinExistence type="predicted"/>
<organism evidence="1 2">
    <name type="scientific">Nocardioides humilatus</name>
    <dbReference type="NCBI Taxonomy" id="2607660"/>
    <lineage>
        <taxon>Bacteria</taxon>
        <taxon>Bacillati</taxon>
        <taxon>Actinomycetota</taxon>
        <taxon>Actinomycetes</taxon>
        <taxon>Propionibacteriales</taxon>
        <taxon>Nocardioidaceae</taxon>
        <taxon>Nocardioides</taxon>
    </lineage>
</organism>
<name>A0A5B1L8Q4_9ACTN</name>
<comment type="caution">
    <text evidence="1">The sequence shown here is derived from an EMBL/GenBank/DDBJ whole genome shotgun (WGS) entry which is preliminary data.</text>
</comment>
<reference evidence="1 2" key="1">
    <citation type="submission" date="2019-09" db="EMBL/GenBank/DDBJ databases">
        <title>Nocardioides panacisoli sp. nov., isolated from the soil of a ginseng field.</title>
        <authorList>
            <person name="Cho C."/>
        </authorList>
    </citation>
    <scope>NUCLEOTIDE SEQUENCE [LARGE SCALE GENOMIC DNA]</scope>
    <source>
        <strain evidence="1 2">BN130099</strain>
    </source>
</reference>
<evidence type="ECO:0000313" key="2">
    <source>
        <dbReference type="Proteomes" id="UP000325003"/>
    </source>
</evidence>
<reference evidence="1 2" key="2">
    <citation type="submission" date="2019-09" db="EMBL/GenBank/DDBJ databases">
        <authorList>
            <person name="Jin C."/>
        </authorList>
    </citation>
    <scope>NUCLEOTIDE SEQUENCE [LARGE SCALE GENOMIC DNA]</scope>
    <source>
        <strain evidence="1 2">BN130099</strain>
    </source>
</reference>
<dbReference type="EMBL" id="VUJV01000006">
    <property type="protein sequence ID" value="KAA1417083.1"/>
    <property type="molecule type" value="Genomic_DNA"/>
</dbReference>
<sequence length="135" mass="14880">MRFTEHELTVALTGVAKSVHAHSKVVRKRKLDPDAAWEELSRYERFQLLDGLGNQVLPALVALPDVEVTPGTRPTYTAEQVRLVVEEQVGDDLGRVRRAVVVKARTLLVQNALTHLPPRLDPDALQHHPEGGSGG</sequence>
<protein>
    <submittedName>
        <fullName evidence="1">Uncharacterized protein</fullName>
    </submittedName>
</protein>